<feature type="transmembrane region" description="Helical" evidence="7">
    <location>
        <begin position="222"/>
        <end position="242"/>
    </location>
</feature>
<dbReference type="Pfam" id="PF00892">
    <property type="entry name" value="EamA"/>
    <property type="match status" value="1"/>
</dbReference>
<dbReference type="PANTHER" id="PTHR32322:SF2">
    <property type="entry name" value="EAMA DOMAIN-CONTAINING PROTEIN"/>
    <property type="match status" value="1"/>
</dbReference>
<feature type="transmembrane region" description="Helical" evidence="7">
    <location>
        <begin position="103"/>
        <end position="127"/>
    </location>
</feature>
<evidence type="ECO:0000256" key="7">
    <source>
        <dbReference type="SAM" id="Phobius"/>
    </source>
</evidence>
<dbReference type="SUPFAM" id="SSF103481">
    <property type="entry name" value="Multidrug resistance efflux transporter EmrE"/>
    <property type="match status" value="2"/>
</dbReference>
<keyword evidence="4 7" id="KW-1133">Transmembrane helix</keyword>
<keyword evidence="3 7" id="KW-0812">Transmembrane</keyword>
<accession>A0A7X0LPS1</accession>
<evidence type="ECO:0000259" key="8">
    <source>
        <dbReference type="Pfam" id="PF00892"/>
    </source>
</evidence>
<feature type="transmembrane region" description="Helical" evidence="7">
    <location>
        <begin position="12"/>
        <end position="34"/>
    </location>
</feature>
<protein>
    <submittedName>
        <fullName evidence="9">Drug/metabolite transporter (DMT)-like permease</fullName>
    </submittedName>
</protein>
<comment type="subcellular location">
    <subcellularLocation>
        <location evidence="1">Membrane</location>
        <topology evidence="1">Multi-pass membrane protein</topology>
    </subcellularLocation>
</comment>
<evidence type="ECO:0000256" key="6">
    <source>
        <dbReference type="SAM" id="MobiDB-lite"/>
    </source>
</evidence>
<dbReference type="Proteomes" id="UP000540423">
    <property type="component" value="Unassembled WGS sequence"/>
</dbReference>
<feature type="transmembrane region" description="Helical" evidence="7">
    <location>
        <begin position="134"/>
        <end position="150"/>
    </location>
</feature>
<feature type="transmembrane region" description="Helical" evidence="7">
    <location>
        <begin position="254"/>
        <end position="271"/>
    </location>
</feature>
<evidence type="ECO:0000313" key="10">
    <source>
        <dbReference type="Proteomes" id="UP000540423"/>
    </source>
</evidence>
<evidence type="ECO:0000313" key="9">
    <source>
        <dbReference type="EMBL" id="MBB6436272.1"/>
    </source>
</evidence>
<comment type="caution">
    <text evidence="9">The sequence shown here is derived from an EMBL/GenBank/DDBJ whole genome shotgun (WGS) entry which is preliminary data.</text>
</comment>
<feature type="transmembrane region" description="Helical" evidence="7">
    <location>
        <begin position="162"/>
        <end position="180"/>
    </location>
</feature>
<keyword evidence="5 7" id="KW-0472">Membrane</keyword>
<dbReference type="EMBL" id="JACHEM010000006">
    <property type="protein sequence ID" value="MBB6436272.1"/>
    <property type="molecule type" value="Genomic_DNA"/>
</dbReference>
<feature type="transmembrane region" description="Helical" evidence="7">
    <location>
        <begin position="277"/>
        <end position="295"/>
    </location>
</feature>
<feature type="domain" description="EamA" evidence="8">
    <location>
        <begin position="16"/>
        <end position="148"/>
    </location>
</feature>
<feature type="compositionally biased region" description="Basic and acidic residues" evidence="6">
    <location>
        <begin position="300"/>
        <end position="310"/>
    </location>
</feature>
<feature type="transmembrane region" description="Helical" evidence="7">
    <location>
        <begin position="79"/>
        <end position="97"/>
    </location>
</feature>
<organism evidence="9 10">
    <name type="scientific">Streptomyces candidus</name>
    <dbReference type="NCBI Taxonomy" id="67283"/>
    <lineage>
        <taxon>Bacteria</taxon>
        <taxon>Bacillati</taxon>
        <taxon>Actinomycetota</taxon>
        <taxon>Actinomycetes</taxon>
        <taxon>Kitasatosporales</taxon>
        <taxon>Streptomycetaceae</taxon>
        <taxon>Streptomyces</taxon>
    </lineage>
</organism>
<name>A0A7X0LPS1_9ACTN</name>
<evidence type="ECO:0000256" key="1">
    <source>
        <dbReference type="ARBA" id="ARBA00004141"/>
    </source>
</evidence>
<feature type="transmembrane region" description="Helical" evidence="7">
    <location>
        <begin position="192"/>
        <end position="216"/>
    </location>
</feature>
<comment type="similarity">
    <text evidence="2">Belongs to the EamA transporter family.</text>
</comment>
<feature type="region of interest" description="Disordered" evidence="6">
    <location>
        <begin position="300"/>
        <end position="382"/>
    </location>
</feature>
<dbReference type="InterPro" id="IPR050638">
    <property type="entry name" value="AA-Vitamin_Transporters"/>
</dbReference>
<dbReference type="InterPro" id="IPR037185">
    <property type="entry name" value="EmrE-like"/>
</dbReference>
<dbReference type="AlphaFoldDB" id="A0A7X0LPS1"/>
<dbReference type="PANTHER" id="PTHR32322">
    <property type="entry name" value="INNER MEMBRANE TRANSPORTER"/>
    <property type="match status" value="1"/>
</dbReference>
<gene>
    <name evidence="9" type="ORF">HNQ79_002736</name>
</gene>
<evidence type="ECO:0000256" key="3">
    <source>
        <dbReference type="ARBA" id="ARBA00022692"/>
    </source>
</evidence>
<keyword evidence="10" id="KW-1185">Reference proteome</keyword>
<evidence type="ECO:0000256" key="4">
    <source>
        <dbReference type="ARBA" id="ARBA00022989"/>
    </source>
</evidence>
<reference evidence="9 10" key="1">
    <citation type="submission" date="2020-08" db="EMBL/GenBank/DDBJ databases">
        <title>Genomic Encyclopedia of Type Strains, Phase IV (KMG-IV): sequencing the most valuable type-strain genomes for metagenomic binning, comparative biology and taxonomic classification.</title>
        <authorList>
            <person name="Goeker M."/>
        </authorList>
    </citation>
    <scope>NUCLEOTIDE SEQUENCE [LARGE SCALE GENOMIC DNA]</scope>
    <source>
        <strain evidence="9 10">DSM 40141</strain>
    </source>
</reference>
<feature type="transmembrane region" description="Helical" evidence="7">
    <location>
        <begin position="46"/>
        <end position="67"/>
    </location>
</feature>
<evidence type="ECO:0000256" key="2">
    <source>
        <dbReference type="ARBA" id="ARBA00007362"/>
    </source>
</evidence>
<dbReference type="GO" id="GO:0016020">
    <property type="term" value="C:membrane"/>
    <property type="evidence" value="ECO:0007669"/>
    <property type="project" value="UniProtKB-SubCell"/>
</dbReference>
<dbReference type="InterPro" id="IPR000620">
    <property type="entry name" value="EamA_dom"/>
</dbReference>
<sequence>MTIPIGLLRGPGANLLLSAAFVLCWSSGFIGAALDAGSASAVTVLMWRFLPLAVVLLCAAAVTGRAWRGLDARTLARQALIGVLSQSGYLLTVYYAIQLGVSSGATALIDGVQPLVAGALAGPLLGAYVSRSQWLGLALGAGGVVLVTLADADATGGTVVWWAYGIPFLGMLSLVAATFLQGRSRRTVSALVSMTVHCTVSAVVFTTLAVATGAAVPPAESSFWLATAWLVLLSTFGGYGLYWLILRRSGITRVNTLMFLMAPVTALWGAAAFGDHFGPQTAAGLAMGLAAVIVVQRGETRRAGGPERRPGPGAPSAPDACSDRGRPPAAPAPDDGRRGPAVAFSAPYGKTRGPRTASSGPGPSRNGTGGDPQPYGTRKPGK</sequence>
<proteinExistence type="inferred from homology"/>
<evidence type="ECO:0000256" key="5">
    <source>
        <dbReference type="ARBA" id="ARBA00023136"/>
    </source>
</evidence>